<evidence type="ECO:0000256" key="1">
    <source>
        <dbReference type="SAM" id="MobiDB-lite"/>
    </source>
</evidence>
<evidence type="ECO:0000313" key="4">
    <source>
        <dbReference type="Proteomes" id="UP001161247"/>
    </source>
</evidence>
<dbReference type="Proteomes" id="UP001161247">
    <property type="component" value="Chromosome 6"/>
</dbReference>
<accession>A0AAV1DRR7</accession>
<gene>
    <name evidence="3" type="ORF">OLC1_LOCUS18185</name>
</gene>
<feature type="compositionally biased region" description="Basic and acidic residues" evidence="1">
    <location>
        <begin position="1"/>
        <end position="10"/>
    </location>
</feature>
<feature type="domain" description="DUF7054" evidence="2">
    <location>
        <begin position="24"/>
        <end position="106"/>
    </location>
</feature>
<reference evidence="3" key="1">
    <citation type="submission" date="2023-03" db="EMBL/GenBank/DDBJ databases">
        <authorList>
            <person name="Julca I."/>
        </authorList>
    </citation>
    <scope>NUCLEOTIDE SEQUENCE</scope>
</reference>
<dbReference type="PANTHER" id="PTHR33270">
    <property type="entry name" value="BNAC05G50380D PROTEIN"/>
    <property type="match status" value="1"/>
</dbReference>
<keyword evidence="4" id="KW-1185">Reference proteome</keyword>
<feature type="region of interest" description="Disordered" evidence="1">
    <location>
        <begin position="1"/>
        <end position="21"/>
    </location>
</feature>
<evidence type="ECO:0000313" key="3">
    <source>
        <dbReference type="EMBL" id="CAI9110570.1"/>
    </source>
</evidence>
<dbReference type="EMBL" id="OX459123">
    <property type="protein sequence ID" value="CAI9110570.1"/>
    <property type="molecule type" value="Genomic_DNA"/>
</dbReference>
<dbReference type="Pfam" id="PF23156">
    <property type="entry name" value="DUF7054"/>
    <property type="match status" value="1"/>
</dbReference>
<dbReference type="AlphaFoldDB" id="A0AAV1DRR7"/>
<dbReference type="InterPro" id="IPR040358">
    <property type="entry name" value="At4g22758-like"/>
</dbReference>
<protein>
    <submittedName>
        <fullName evidence="3">OLC1v1010622C1</fullName>
    </submittedName>
</protein>
<proteinExistence type="predicted"/>
<dbReference type="InterPro" id="IPR055482">
    <property type="entry name" value="DUF7054"/>
</dbReference>
<name>A0AAV1DRR7_OLDCO</name>
<organism evidence="3 4">
    <name type="scientific">Oldenlandia corymbosa var. corymbosa</name>
    <dbReference type="NCBI Taxonomy" id="529605"/>
    <lineage>
        <taxon>Eukaryota</taxon>
        <taxon>Viridiplantae</taxon>
        <taxon>Streptophyta</taxon>
        <taxon>Embryophyta</taxon>
        <taxon>Tracheophyta</taxon>
        <taxon>Spermatophyta</taxon>
        <taxon>Magnoliopsida</taxon>
        <taxon>eudicotyledons</taxon>
        <taxon>Gunneridae</taxon>
        <taxon>Pentapetalae</taxon>
        <taxon>asterids</taxon>
        <taxon>lamiids</taxon>
        <taxon>Gentianales</taxon>
        <taxon>Rubiaceae</taxon>
        <taxon>Rubioideae</taxon>
        <taxon>Spermacoceae</taxon>
        <taxon>Hedyotis-Oldenlandia complex</taxon>
        <taxon>Oldenlandia</taxon>
    </lineage>
</organism>
<evidence type="ECO:0000259" key="2">
    <source>
        <dbReference type="Pfam" id="PF23156"/>
    </source>
</evidence>
<dbReference type="PANTHER" id="PTHR33270:SF5">
    <property type="entry name" value="GB|AAC00605.1"/>
    <property type="match status" value="1"/>
</dbReference>
<sequence>MEKVLKKSNSDKGLMQKPGKNGNTNRFLVTVNVLGSAGPIRFVANEGDSVSEVIDAALKLYGREQRLPQLGSDVNSFLLYPANAGLDALKPSESVKSSGMRNFILCKKEGIPQMKESKSEIIARKRGNSLKAWLNKSLTFKISSH</sequence>